<feature type="compositionally biased region" description="Acidic residues" evidence="1">
    <location>
        <begin position="105"/>
        <end position="114"/>
    </location>
</feature>
<dbReference type="RefSeq" id="XP_066674094.1">
    <property type="nucleotide sequence ID" value="XM_066804321.1"/>
</dbReference>
<name>A0ABR1X9E5_9PEZI</name>
<dbReference type="EMBL" id="JAQQWN010000002">
    <property type="protein sequence ID" value="KAK8093321.1"/>
    <property type="molecule type" value="Genomic_DNA"/>
</dbReference>
<proteinExistence type="predicted"/>
<sequence length="490" mass="54625">MKPTVLGLNPKQDTPERILEILGWQGLKKDSIDQKLGFLSLGISTTTESSLDMSDVGSPLSLVVSGASSVHGFFGFTEPASQDLSTTGSSAASSDASTAASSCGDDSDGAEDDLGGAPSWPIHDLEVVVRLVVFSYILSKYKAFSYYNGSPNGKLEPQVADELTMQLVQPHWGNHCKRPGLRRIENEFREMQIWLSDMSCEWLQSLARGSSIRPSMLSLVREVTRVSKLGLKSVACFPGYILQRETLTRQGQTLILVDRHFCSQGTHLNVFTATLAADDETDMQCHQDSINEAHDATIQTKGIEGPSIWRIWQTSVEELMALRDPTTPHMVVMGNSINGSYKAYTDLVYSSLRDETKPQRTREHREAEEAQHCRAQHCVANEEHVEVFLLADHDKLALSFFAIHPRGEEDVDRFIHDKASDWSAQHGQQLWRLWQECHADADQVGTGEGYMGTFRWQHAFLESKGRLGALLRRAQMEDDLMPLKAPIKCM</sequence>
<organism evidence="2 3">
    <name type="scientific">Apiospora hydei</name>
    <dbReference type="NCBI Taxonomy" id="1337664"/>
    <lineage>
        <taxon>Eukaryota</taxon>
        <taxon>Fungi</taxon>
        <taxon>Dikarya</taxon>
        <taxon>Ascomycota</taxon>
        <taxon>Pezizomycotina</taxon>
        <taxon>Sordariomycetes</taxon>
        <taxon>Xylariomycetidae</taxon>
        <taxon>Amphisphaeriales</taxon>
        <taxon>Apiosporaceae</taxon>
        <taxon>Apiospora</taxon>
    </lineage>
</organism>
<gene>
    <name evidence="2" type="ORF">PG997_000006</name>
</gene>
<evidence type="ECO:0000313" key="3">
    <source>
        <dbReference type="Proteomes" id="UP001433268"/>
    </source>
</evidence>
<keyword evidence="3" id="KW-1185">Reference proteome</keyword>
<evidence type="ECO:0000313" key="2">
    <source>
        <dbReference type="EMBL" id="KAK8093321.1"/>
    </source>
</evidence>
<dbReference type="Proteomes" id="UP001433268">
    <property type="component" value="Unassembled WGS sequence"/>
</dbReference>
<reference evidence="2 3" key="1">
    <citation type="submission" date="2023-01" db="EMBL/GenBank/DDBJ databases">
        <title>Analysis of 21 Apiospora genomes using comparative genomics revels a genus with tremendous synthesis potential of carbohydrate active enzymes and secondary metabolites.</title>
        <authorList>
            <person name="Sorensen T."/>
        </authorList>
    </citation>
    <scope>NUCLEOTIDE SEQUENCE [LARGE SCALE GENOMIC DNA]</scope>
    <source>
        <strain evidence="2 3">CBS 114990</strain>
    </source>
</reference>
<feature type="compositionally biased region" description="Low complexity" evidence="1">
    <location>
        <begin position="83"/>
        <end position="104"/>
    </location>
</feature>
<protein>
    <submittedName>
        <fullName evidence="2">Uncharacterized protein</fullName>
    </submittedName>
</protein>
<dbReference type="GeneID" id="92037381"/>
<accession>A0ABR1X9E5</accession>
<evidence type="ECO:0000256" key="1">
    <source>
        <dbReference type="SAM" id="MobiDB-lite"/>
    </source>
</evidence>
<feature type="region of interest" description="Disordered" evidence="1">
    <location>
        <begin position="82"/>
        <end position="115"/>
    </location>
</feature>
<comment type="caution">
    <text evidence="2">The sequence shown here is derived from an EMBL/GenBank/DDBJ whole genome shotgun (WGS) entry which is preliminary data.</text>
</comment>